<proteinExistence type="predicted"/>
<sequence>PALLWVVFGTMFIGAVHDFGVLVMSMRKRGRSITDFIGEVLIPEARILMFVVVFFLIALVGAVFMIVIAVLFNTYATTVFPIWIEMVFALGCGIAVYRYGVSFRTAGSIALLGFFITVIIGAYWPLSIGETFIGSPLNTWIVLTALYGLFVTLLPVWALLQPRDWINAHELYAFLALFFIGLIALGPGADVVAPAIRTGVSGAPPFYPFLFIVIACGAISGWHSLVGSGTTPKQIDNEVDARDIGYGGMQLEGILAISAIIACVVGFASSSEWLSHYASWGGAAGLGPKVSAFVDGGAGIVSEGLHIPETIALTIFGVLIVSFAMTTLDTTVRMERYVISEVVGSYVHPIFENIYIGSIISVVVMGWLALQTYAGAPAGIVLWPLFGATNQILAALALLTISVYLYKRGTPIQYTFLPFLFMVITAGSAMIYNLGINWIPSIGKAGMIPLTIIGSVVVICLVGLIILAGISFKRARPG</sequence>
<protein>
    <recommendedName>
        <fullName evidence="7">CstA N-terminal domain-containing protein</fullName>
    </recommendedName>
</protein>
<keyword evidence="3 6" id="KW-0812">Transmembrane</keyword>
<feature type="transmembrane region" description="Helical" evidence="6">
    <location>
        <begin position="380"/>
        <end position="404"/>
    </location>
</feature>
<evidence type="ECO:0000256" key="4">
    <source>
        <dbReference type="ARBA" id="ARBA00022989"/>
    </source>
</evidence>
<dbReference type="GO" id="GO:0005886">
    <property type="term" value="C:plasma membrane"/>
    <property type="evidence" value="ECO:0007669"/>
    <property type="project" value="UniProtKB-SubCell"/>
</dbReference>
<keyword evidence="9" id="KW-1185">Reference proteome</keyword>
<accession>A0A133VRM9</accession>
<evidence type="ECO:0000259" key="7">
    <source>
        <dbReference type="Pfam" id="PF02554"/>
    </source>
</evidence>
<gene>
    <name evidence="8" type="ORF">AKJ35_01455</name>
</gene>
<dbReference type="InterPro" id="IPR003706">
    <property type="entry name" value="CstA_N"/>
</dbReference>
<feature type="transmembrane region" description="Helical" evidence="6">
    <location>
        <begin position="205"/>
        <end position="225"/>
    </location>
</feature>
<feature type="non-terminal residue" evidence="8">
    <location>
        <position position="1"/>
    </location>
</feature>
<comment type="subcellular location">
    <subcellularLocation>
        <location evidence="1">Cell membrane</location>
        <topology evidence="1">Multi-pass membrane protein</topology>
    </subcellularLocation>
</comment>
<dbReference type="Proteomes" id="UP000070399">
    <property type="component" value="Unassembled WGS sequence"/>
</dbReference>
<comment type="caution">
    <text evidence="8">The sequence shown here is derived from an EMBL/GenBank/DDBJ whole genome shotgun (WGS) entry which is preliminary data.</text>
</comment>
<feature type="domain" description="CstA N-terminal" evidence="7">
    <location>
        <begin position="291"/>
        <end position="426"/>
    </location>
</feature>
<evidence type="ECO:0000313" key="9">
    <source>
        <dbReference type="Proteomes" id="UP000070399"/>
    </source>
</evidence>
<organism evidence="8 9">
    <name type="scientific">candidate division MSBL1 archaeon SCGC-AAA833F18</name>
    <dbReference type="NCBI Taxonomy" id="1698257"/>
    <lineage>
        <taxon>Archaea</taxon>
        <taxon>Methanobacteriati</taxon>
        <taxon>Methanobacteriota</taxon>
        <taxon>candidate division MSBL1</taxon>
    </lineage>
</organism>
<dbReference type="Pfam" id="PF02554">
    <property type="entry name" value="CstA"/>
    <property type="match status" value="2"/>
</dbReference>
<keyword evidence="5 6" id="KW-0472">Membrane</keyword>
<feature type="transmembrane region" description="Helical" evidence="6">
    <location>
        <begin position="447"/>
        <end position="472"/>
    </location>
</feature>
<feature type="domain" description="CstA N-terminal" evidence="7">
    <location>
        <begin position="1"/>
        <end position="265"/>
    </location>
</feature>
<dbReference type="InterPro" id="IPR051605">
    <property type="entry name" value="CstA"/>
</dbReference>
<dbReference type="EMBL" id="LHYO01000022">
    <property type="protein sequence ID" value="KXB09065.1"/>
    <property type="molecule type" value="Genomic_DNA"/>
</dbReference>
<feature type="transmembrane region" description="Helical" evidence="6">
    <location>
        <begin position="47"/>
        <end position="72"/>
    </location>
</feature>
<feature type="transmembrane region" description="Helical" evidence="6">
    <location>
        <begin position="6"/>
        <end position="26"/>
    </location>
</feature>
<evidence type="ECO:0000256" key="1">
    <source>
        <dbReference type="ARBA" id="ARBA00004651"/>
    </source>
</evidence>
<evidence type="ECO:0000313" key="8">
    <source>
        <dbReference type="EMBL" id="KXB09065.1"/>
    </source>
</evidence>
<keyword evidence="4 6" id="KW-1133">Transmembrane helix</keyword>
<feature type="transmembrane region" description="Helical" evidence="6">
    <location>
        <begin position="311"/>
        <end position="332"/>
    </location>
</feature>
<dbReference type="PANTHER" id="PTHR30252:SF0">
    <property type="entry name" value="PEPTIDE TRANSPORTER CSTA"/>
    <property type="match status" value="1"/>
</dbReference>
<dbReference type="PATRIC" id="fig|1698257.3.peg.180"/>
<reference evidence="8 9" key="1">
    <citation type="journal article" date="2016" name="Sci. Rep.">
        <title>Metabolic traits of an uncultured archaeal lineage -MSBL1- from brine pools of the Red Sea.</title>
        <authorList>
            <person name="Mwirichia R."/>
            <person name="Alam I."/>
            <person name="Rashid M."/>
            <person name="Vinu M."/>
            <person name="Ba-Alawi W."/>
            <person name="Anthony Kamau A."/>
            <person name="Kamanda Ngugi D."/>
            <person name="Goker M."/>
            <person name="Klenk H.P."/>
            <person name="Bajic V."/>
            <person name="Stingl U."/>
        </authorList>
    </citation>
    <scope>NUCLEOTIDE SEQUENCE [LARGE SCALE GENOMIC DNA]</scope>
    <source>
        <strain evidence="8">SCGC-AAA833F18</strain>
    </source>
</reference>
<feature type="transmembrane region" description="Helical" evidence="6">
    <location>
        <begin position="109"/>
        <end position="128"/>
    </location>
</feature>
<feature type="transmembrane region" description="Helical" evidence="6">
    <location>
        <begin position="172"/>
        <end position="193"/>
    </location>
</feature>
<feature type="transmembrane region" description="Helical" evidence="6">
    <location>
        <begin position="140"/>
        <end position="160"/>
    </location>
</feature>
<feature type="transmembrane region" description="Helical" evidence="6">
    <location>
        <begin position="246"/>
        <end position="268"/>
    </location>
</feature>
<evidence type="ECO:0000256" key="6">
    <source>
        <dbReference type="SAM" id="Phobius"/>
    </source>
</evidence>
<keyword evidence="2" id="KW-1003">Cell membrane</keyword>
<evidence type="ECO:0000256" key="3">
    <source>
        <dbReference type="ARBA" id="ARBA00022692"/>
    </source>
</evidence>
<dbReference type="GO" id="GO:0009267">
    <property type="term" value="P:cellular response to starvation"/>
    <property type="evidence" value="ECO:0007669"/>
    <property type="project" value="InterPro"/>
</dbReference>
<dbReference type="PANTHER" id="PTHR30252">
    <property type="entry name" value="INNER MEMBRANE PEPTIDE TRANSPORTER"/>
    <property type="match status" value="1"/>
</dbReference>
<feature type="transmembrane region" description="Helical" evidence="6">
    <location>
        <begin position="353"/>
        <end position="374"/>
    </location>
</feature>
<feature type="transmembrane region" description="Helical" evidence="6">
    <location>
        <begin position="78"/>
        <end position="97"/>
    </location>
</feature>
<name>A0A133VRM9_9EURY</name>
<dbReference type="AlphaFoldDB" id="A0A133VRM9"/>
<evidence type="ECO:0000256" key="5">
    <source>
        <dbReference type="ARBA" id="ARBA00023136"/>
    </source>
</evidence>
<feature type="transmembrane region" description="Helical" evidence="6">
    <location>
        <begin position="416"/>
        <end position="435"/>
    </location>
</feature>
<evidence type="ECO:0000256" key="2">
    <source>
        <dbReference type="ARBA" id="ARBA00022475"/>
    </source>
</evidence>